<dbReference type="Proteomes" id="UP000702544">
    <property type="component" value="Unassembled WGS sequence"/>
</dbReference>
<sequence>MTEDRNPWDKLPEETQRGYSYFREYLEMPATERSIHRAAEKHGKADRYWQELSAKHNWVERATAYDEWIAEQADEEMVRMARMARREMAMEATKLARRLVEVGLFETDEPNPTVVRAIVAALDRAGVSVPKDINVSGEMSLEHILMELADEDGDDQG</sequence>
<evidence type="ECO:0000313" key="2">
    <source>
        <dbReference type="Proteomes" id="UP000702544"/>
    </source>
</evidence>
<evidence type="ECO:0000313" key="1">
    <source>
        <dbReference type="EMBL" id="NIR76770.1"/>
    </source>
</evidence>
<reference evidence="1 2" key="1">
    <citation type="submission" date="2020-01" db="EMBL/GenBank/DDBJ databases">
        <title>Genomes assembled from Gulf of Kutch pelagic sediment metagenomes.</title>
        <authorList>
            <person name="Chandrashekar M."/>
            <person name="Mahajan M.S."/>
            <person name="Dave K.J."/>
            <person name="Vatsa P."/>
            <person name="Nathani N.M."/>
        </authorList>
    </citation>
    <scope>NUCLEOTIDE SEQUENCE [LARGE SCALE GENOMIC DNA]</scope>
    <source>
        <strain evidence="1">KS3-K002</strain>
    </source>
</reference>
<comment type="caution">
    <text evidence="1">The sequence shown here is derived from an EMBL/GenBank/DDBJ whole genome shotgun (WGS) entry which is preliminary data.</text>
</comment>
<gene>
    <name evidence="1" type="ORF">GWO12_16965</name>
</gene>
<proteinExistence type="predicted"/>
<accession>A0AAE5CD79</accession>
<protein>
    <submittedName>
        <fullName evidence="1">Uncharacterized protein</fullName>
    </submittedName>
</protein>
<organism evidence="1 2">
    <name type="scientific">Candidatus Kutchimonas denitrificans</name>
    <dbReference type="NCBI Taxonomy" id="3056748"/>
    <lineage>
        <taxon>Bacteria</taxon>
        <taxon>Pseudomonadati</taxon>
        <taxon>Gemmatimonadota</taxon>
        <taxon>Gemmatimonadia</taxon>
        <taxon>Candidatus Palauibacterales</taxon>
        <taxon>Candidatus Palauibacteraceae</taxon>
        <taxon>Candidatus Kutchimonas</taxon>
    </lineage>
</organism>
<dbReference type="EMBL" id="JAACAK010000148">
    <property type="protein sequence ID" value="NIR76770.1"/>
    <property type="molecule type" value="Genomic_DNA"/>
</dbReference>
<dbReference type="AlphaFoldDB" id="A0AAE5CD79"/>
<name>A0AAE5CD79_9BACT</name>